<organism evidence="7 8">
    <name type="scientific">Papaver nudicaule</name>
    <name type="common">Iceland poppy</name>
    <dbReference type="NCBI Taxonomy" id="74823"/>
    <lineage>
        <taxon>Eukaryota</taxon>
        <taxon>Viridiplantae</taxon>
        <taxon>Streptophyta</taxon>
        <taxon>Embryophyta</taxon>
        <taxon>Tracheophyta</taxon>
        <taxon>Spermatophyta</taxon>
        <taxon>Magnoliopsida</taxon>
        <taxon>Ranunculales</taxon>
        <taxon>Papaveraceae</taxon>
        <taxon>Papaveroideae</taxon>
        <taxon>Papaver</taxon>
    </lineage>
</organism>
<feature type="domain" description="Thioredoxin" evidence="6">
    <location>
        <begin position="67"/>
        <end position="184"/>
    </location>
</feature>
<evidence type="ECO:0000256" key="5">
    <source>
        <dbReference type="ARBA" id="ARBA00023284"/>
    </source>
</evidence>
<evidence type="ECO:0000256" key="4">
    <source>
        <dbReference type="ARBA" id="ARBA00023157"/>
    </source>
</evidence>
<dbReference type="GO" id="GO:0005737">
    <property type="term" value="C:cytoplasm"/>
    <property type="evidence" value="ECO:0007669"/>
    <property type="project" value="TreeGrafter"/>
</dbReference>
<dbReference type="SUPFAM" id="SSF52833">
    <property type="entry name" value="Thioredoxin-like"/>
    <property type="match status" value="1"/>
</dbReference>
<dbReference type="AlphaFoldDB" id="A0AA41UUH2"/>
<dbReference type="Proteomes" id="UP001177140">
    <property type="component" value="Unassembled WGS sequence"/>
</dbReference>
<keyword evidence="8" id="KW-1185">Reference proteome</keyword>
<dbReference type="InterPro" id="IPR036249">
    <property type="entry name" value="Thioredoxin-like_sf"/>
</dbReference>
<keyword evidence="2" id="KW-0809">Transit peptide</keyword>
<accession>A0AA41UUH2</accession>
<dbReference type="FunFam" id="3.40.30.10:FF:000001">
    <property type="entry name" value="Thioredoxin"/>
    <property type="match status" value="1"/>
</dbReference>
<protein>
    <recommendedName>
        <fullName evidence="6">Thioredoxin domain-containing protein</fullName>
    </recommendedName>
</protein>
<sequence>MVTVISNPTTTSFQLLIHSSSSSSAAAAVSPVCKITSKLNVQKTNRLSSYPKKRVLFQSQSQSKLGVRFRRSVVSCGVTEIDQNQFSEIVLKSETPVLVEFVADWCGPCKLISPAIEWASKEYEDRLKVVKINHDLNPQLIEEYKIYGLPALIIFKNGKEVPASRREGAMTKAKLKDYIDALLESAAVI</sequence>
<dbReference type="EMBL" id="JAJJMA010017538">
    <property type="protein sequence ID" value="MCL7023000.1"/>
    <property type="molecule type" value="Genomic_DNA"/>
</dbReference>
<comment type="caution">
    <text evidence="7">The sequence shown here is derived from an EMBL/GenBank/DDBJ whole genome shotgun (WGS) entry which is preliminary data.</text>
</comment>
<dbReference type="PRINTS" id="PR00421">
    <property type="entry name" value="THIOREDOXIN"/>
</dbReference>
<evidence type="ECO:0000256" key="2">
    <source>
        <dbReference type="ARBA" id="ARBA00022946"/>
    </source>
</evidence>
<evidence type="ECO:0000256" key="3">
    <source>
        <dbReference type="ARBA" id="ARBA00022982"/>
    </source>
</evidence>
<evidence type="ECO:0000259" key="6">
    <source>
        <dbReference type="PROSITE" id="PS51352"/>
    </source>
</evidence>
<dbReference type="PROSITE" id="PS51352">
    <property type="entry name" value="THIOREDOXIN_2"/>
    <property type="match status" value="1"/>
</dbReference>
<dbReference type="PANTHER" id="PTHR45663">
    <property type="entry name" value="GEO12009P1"/>
    <property type="match status" value="1"/>
</dbReference>
<gene>
    <name evidence="7" type="ORF">MKW94_003447</name>
</gene>
<name>A0AA41UUH2_PAPNU</name>
<keyword evidence="5" id="KW-0676">Redox-active center</keyword>
<dbReference type="CDD" id="cd02947">
    <property type="entry name" value="TRX_family"/>
    <property type="match status" value="1"/>
</dbReference>
<dbReference type="GO" id="GO:0015035">
    <property type="term" value="F:protein-disulfide reductase activity"/>
    <property type="evidence" value="ECO:0007669"/>
    <property type="project" value="TreeGrafter"/>
</dbReference>
<dbReference type="Gene3D" id="3.40.30.10">
    <property type="entry name" value="Glutaredoxin"/>
    <property type="match status" value="1"/>
</dbReference>
<reference evidence="7" key="1">
    <citation type="submission" date="2022-03" db="EMBL/GenBank/DDBJ databases">
        <title>A functionally conserved STORR gene fusion in Papaver species that diverged 16.8 million years ago.</title>
        <authorList>
            <person name="Catania T."/>
        </authorList>
    </citation>
    <scope>NUCLEOTIDE SEQUENCE</scope>
    <source>
        <strain evidence="7">S-191538</strain>
    </source>
</reference>
<evidence type="ECO:0000313" key="8">
    <source>
        <dbReference type="Proteomes" id="UP001177140"/>
    </source>
</evidence>
<keyword evidence="3" id="KW-0249">Electron transport</keyword>
<keyword evidence="4" id="KW-1015">Disulfide bond</keyword>
<dbReference type="Pfam" id="PF00085">
    <property type="entry name" value="Thioredoxin"/>
    <property type="match status" value="1"/>
</dbReference>
<dbReference type="PANTHER" id="PTHR45663:SF22">
    <property type="entry name" value="THIOREDOXIN X, CHLOROPLASTIC"/>
    <property type="match status" value="1"/>
</dbReference>
<evidence type="ECO:0000313" key="7">
    <source>
        <dbReference type="EMBL" id="MCL7023000.1"/>
    </source>
</evidence>
<proteinExistence type="predicted"/>
<dbReference type="InterPro" id="IPR013766">
    <property type="entry name" value="Thioredoxin_domain"/>
</dbReference>
<evidence type="ECO:0000256" key="1">
    <source>
        <dbReference type="ARBA" id="ARBA00022448"/>
    </source>
</evidence>
<keyword evidence="1" id="KW-0813">Transport</keyword>